<name>Q4UFZ9_THEAN</name>
<accession>Q4UFZ9</accession>
<dbReference type="GeneID" id="3863897"/>
<keyword evidence="3" id="KW-1185">Reference proteome</keyword>
<feature type="domain" description="Origin recognition complex subunit 2 winged-helix" evidence="1">
    <location>
        <begin position="448"/>
        <end position="505"/>
    </location>
</feature>
<dbReference type="OrthoDB" id="346673at2759"/>
<dbReference type="GO" id="GO:0003688">
    <property type="term" value="F:DNA replication origin binding"/>
    <property type="evidence" value="ECO:0007669"/>
    <property type="project" value="UniProtKB-UniRule"/>
</dbReference>
<proteinExistence type="predicted"/>
<protein>
    <submittedName>
        <fullName evidence="2">Origin recognition complex-like protein, putative</fullName>
    </submittedName>
</protein>
<dbReference type="InParanoid" id="Q4UFZ9"/>
<dbReference type="EMBL" id="CR940347">
    <property type="protein sequence ID" value="CAI73990.1"/>
    <property type="molecule type" value="Genomic_DNA"/>
</dbReference>
<sequence>MSDVNFQLSIPSGLDKKLKEIINPSEFHSRGFALNTYKGKIFNVKYHGKKIIGDKELYDHMSSNFLWLMDYITNENPYGKTTTQFESKISHLLGMTKDYLSDSIIIESEPVDSVSNHTFETKTQQTDDKSFVKTDKLSLPNNINAKINTAKLNGLLPDYSDVLKFDLSSLMGNLNTFDNLKKILEPVPNAPDITETLLYQYMKPRSGPFVDTSEMEKIMFSHHINVKMANLLKTAFEKSSLESYTKLVNQFTSKSFKIDREYIKPMIFWKTWILNGFHLIFYGKGSNSNLLNAFSKIALRFDTKTLSKSEALKRISRKVESLNSYFYMIIHGIDLFLLNEGFNTLKDLIALKNVKVIGSMNHQNSGPIFNEFDKILGKYRIVHTNTLHEFGQELISIWQNTPPNFFMNKKVQKSAAQIQTILEALSRNHQKLFSLIAQIQLEATKDTKKFIGIEKNSILHDSRAITICHNETKLDNLLTEFTTHDVIEQTRGPGGRLFLRIPFEKYVYP</sequence>
<dbReference type="GO" id="GO:0005664">
    <property type="term" value="C:nuclear origin of replication recognition complex"/>
    <property type="evidence" value="ECO:0007669"/>
    <property type="project" value="UniProtKB-UniRule"/>
</dbReference>
<organism evidence="2 3">
    <name type="scientific">Theileria annulata</name>
    <dbReference type="NCBI Taxonomy" id="5874"/>
    <lineage>
        <taxon>Eukaryota</taxon>
        <taxon>Sar</taxon>
        <taxon>Alveolata</taxon>
        <taxon>Apicomplexa</taxon>
        <taxon>Aconoidasida</taxon>
        <taxon>Piroplasmida</taxon>
        <taxon>Theileriidae</taxon>
        <taxon>Theileria</taxon>
    </lineage>
</organism>
<dbReference type="PANTHER" id="PTHR14052">
    <property type="entry name" value="ORIGIN RECOGNITION COMPLEX SUBUNIT 2"/>
    <property type="match status" value="1"/>
</dbReference>
<evidence type="ECO:0000313" key="3">
    <source>
        <dbReference type="Proteomes" id="UP000001950"/>
    </source>
</evidence>
<dbReference type="Pfam" id="PF24882">
    <property type="entry name" value="WHD_ORC2"/>
    <property type="match status" value="1"/>
</dbReference>
<dbReference type="PANTHER" id="PTHR14052:SF0">
    <property type="entry name" value="ORIGIN RECOGNITION COMPLEX SUBUNIT 2"/>
    <property type="match status" value="1"/>
</dbReference>
<dbReference type="eggNOG" id="KOG2928">
    <property type="taxonomic scope" value="Eukaryota"/>
</dbReference>
<dbReference type="RefSeq" id="XP_954670.1">
    <property type="nucleotide sequence ID" value="XM_949577.1"/>
</dbReference>
<dbReference type="VEuPathDB" id="PiroplasmaDB:TA19765"/>
<dbReference type="GO" id="GO:0006260">
    <property type="term" value="P:DNA replication"/>
    <property type="evidence" value="ECO:0007669"/>
    <property type="project" value="UniProtKB-UniRule"/>
</dbReference>
<dbReference type="InterPro" id="IPR056773">
    <property type="entry name" value="WHD_ORC2"/>
</dbReference>
<dbReference type="OMA" id="YISIMND"/>
<gene>
    <name evidence="2" type="ORF">TA19765</name>
</gene>
<dbReference type="AlphaFoldDB" id="Q4UFZ9"/>
<reference evidence="2 3" key="1">
    <citation type="journal article" date="2005" name="Science">
        <title>Genome of the host-cell transforming parasite Theileria annulata compared with T. parva.</title>
        <authorList>
            <person name="Pain A."/>
            <person name="Renauld H."/>
            <person name="Berriman M."/>
            <person name="Murphy L."/>
            <person name="Yeats C.A."/>
            <person name="Weir W."/>
            <person name="Kerhornou A."/>
            <person name="Aslett M."/>
            <person name="Bishop R."/>
            <person name="Bouchier C."/>
            <person name="Cochet M."/>
            <person name="Coulson R.M.R."/>
            <person name="Cronin A."/>
            <person name="de Villiers E.P."/>
            <person name="Fraser A."/>
            <person name="Fosker N."/>
            <person name="Gardner M."/>
            <person name="Goble A."/>
            <person name="Griffiths-Jones S."/>
            <person name="Harris D.E."/>
            <person name="Katzer F."/>
            <person name="Larke N."/>
            <person name="Lord A."/>
            <person name="Maser P."/>
            <person name="McKellar S."/>
            <person name="Mooney P."/>
            <person name="Morton F."/>
            <person name="Nene V."/>
            <person name="O'Neil S."/>
            <person name="Price C."/>
            <person name="Quail M.A."/>
            <person name="Rabbinowitsch E."/>
            <person name="Rawlings N.D."/>
            <person name="Rutter S."/>
            <person name="Saunders D."/>
            <person name="Seeger K."/>
            <person name="Shah T."/>
            <person name="Squares R."/>
            <person name="Squares S."/>
            <person name="Tivey A."/>
            <person name="Walker A.R."/>
            <person name="Woodward J."/>
            <person name="Dobbelaere D.A.E."/>
            <person name="Langsley G."/>
            <person name="Rajandream M.A."/>
            <person name="McKeever D."/>
            <person name="Shiels B."/>
            <person name="Tait A."/>
            <person name="Barrell B.G."/>
            <person name="Hall N."/>
        </authorList>
    </citation>
    <scope>NUCLEOTIDE SEQUENCE [LARGE SCALE GENOMIC DNA]</scope>
    <source>
        <strain evidence="3">Ankara</strain>
    </source>
</reference>
<evidence type="ECO:0000259" key="1">
    <source>
        <dbReference type="Pfam" id="PF24882"/>
    </source>
</evidence>
<dbReference type="KEGG" id="tan:TA19765"/>
<evidence type="ECO:0000313" key="2">
    <source>
        <dbReference type="EMBL" id="CAI73990.1"/>
    </source>
</evidence>
<dbReference type="InterPro" id="IPR007220">
    <property type="entry name" value="ORC2"/>
</dbReference>
<dbReference type="Proteomes" id="UP000001950">
    <property type="component" value="Chromosome 1"/>
</dbReference>
<dbReference type="STRING" id="5874.Q4UFZ9"/>